<dbReference type="OrthoDB" id="10261467at2759"/>
<feature type="transmembrane region" description="Helical" evidence="11">
    <location>
        <begin position="98"/>
        <end position="116"/>
    </location>
</feature>
<dbReference type="InterPro" id="IPR018229">
    <property type="entry name" value="Rhodopsin_retinal_BS"/>
</dbReference>
<keyword evidence="10" id="KW-0675">Receptor</keyword>
<feature type="transmembrane region" description="Helical" evidence="11">
    <location>
        <begin position="24"/>
        <end position="48"/>
    </location>
</feature>
<proteinExistence type="inferred from homology"/>
<evidence type="ECO:0000256" key="2">
    <source>
        <dbReference type="ARBA" id="ARBA00008130"/>
    </source>
</evidence>
<evidence type="ECO:0000256" key="8">
    <source>
        <dbReference type="ARBA" id="ARBA00022991"/>
    </source>
</evidence>
<dbReference type="EMBL" id="JH992976">
    <property type="protein sequence ID" value="EKX51115.1"/>
    <property type="molecule type" value="Genomic_DNA"/>
</dbReference>
<evidence type="ECO:0000256" key="3">
    <source>
        <dbReference type="ARBA" id="ARBA00022543"/>
    </source>
</evidence>
<dbReference type="HOGENOM" id="CLU_054785_5_1_1"/>
<name>L1JSE8_GUITC</name>
<dbReference type="GO" id="GO:0005886">
    <property type="term" value="C:plasma membrane"/>
    <property type="evidence" value="ECO:0007669"/>
    <property type="project" value="TreeGrafter"/>
</dbReference>
<dbReference type="AlphaFoldDB" id="L1JSE8"/>
<dbReference type="SUPFAM" id="SSF81321">
    <property type="entry name" value="Family A G protein-coupled receptor-like"/>
    <property type="match status" value="1"/>
</dbReference>
<evidence type="ECO:0000256" key="11">
    <source>
        <dbReference type="SAM" id="Phobius"/>
    </source>
</evidence>
<dbReference type="RefSeq" id="XP_005838095.1">
    <property type="nucleotide sequence ID" value="XM_005838038.1"/>
</dbReference>
<feature type="transmembrane region" description="Helical" evidence="11">
    <location>
        <begin position="150"/>
        <end position="168"/>
    </location>
</feature>
<dbReference type="PANTHER" id="PTHR28286:SF2">
    <property type="entry name" value="BACTERIORHODOPSIN _OPSIN, NOPA (EUROFUNG)"/>
    <property type="match status" value="1"/>
</dbReference>
<dbReference type="Proteomes" id="UP000011087">
    <property type="component" value="Unassembled WGS sequence"/>
</dbReference>
<evidence type="ECO:0000256" key="6">
    <source>
        <dbReference type="ARBA" id="ARBA00022925"/>
    </source>
</evidence>
<feature type="transmembrane region" description="Helical" evidence="11">
    <location>
        <begin position="60"/>
        <end position="78"/>
    </location>
</feature>
<keyword evidence="9 11" id="KW-0472">Membrane</keyword>
<dbReference type="Pfam" id="PF01036">
    <property type="entry name" value="Bac_rhodopsin"/>
    <property type="match status" value="1"/>
</dbReference>
<dbReference type="GeneID" id="17307940"/>
<evidence type="ECO:0000313" key="12">
    <source>
        <dbReference type="EMBL" id="EKX51115.1"/>
    </source>
</evidence>
<keyword evidence="3" id="KW-0600">Photoreceptor protein</keyword>
<keyword evidence="7 11" id="KW-1133">Transmembrane helix</keyword>
<dbReference type="PaxDb" id="55529-EKX51115"/>
<evidence type="ECO:0000256" key="9">
    <source>
        <dbReference type="ARBA" id="ARBA00023136"/>
    </source>
</evidence>
<keyword evidence="8" id="KW-0157">Chromophore</keyword>
<dbReference type="GO" id="GO:0009881">
    <property type="term" value="F:photoreceptor activity"/>
    <property type="evidence" value="ECO:0007669"/>
    <property type="project" value="UniProtKB-KW"/>
</dbReference>
<feature type="transmembrane region" description="Helical" evidence="11">
    <location>
        <begin position="123"/>
        <end position="144"/>
    </location>
</feature>
<accession>L1JSE8</accession>
<dbReference type="PRINTS" id="PR00251">
    <property type="entry name" value="BACTRLOPSIN"/>
</dbReference>
<keyword evidence="5 11" id="KW-0812">Transmembrane</keyword>
<dbReference type="SMART" id="SM01021">
    <property type="entry name" value="Bac_rhodopsin"/>
    <property type="match status" value="1"/>
</dbReference>
<evidence type="ECO:0000313" key="13">
    <source>
        <dbReference type="EnsemblProtists" id="EKX51115"/>
    </source>
</evidence>
<feature type="transmembrane region" description="Helical" evidence="11">
    <location>
        <begin position="189"/>
        <end position="208"/>
    </location>
</feature>
<comment type="similarity">
    <text evidence="2">Belongs to the archaeal/bacterial/fungal opsin family.</text>
</comment>
<dbReference type="CDD" id="cd14965">
    <property type="entry name" value="7tm_Opsins_type1"/>
    <property type="match status" value="1"/>
</dbReference>
<keyword evidence="6" id="KW-0681">Retinal protein</keyword>
<dbReference type="Gene3D" id="1.20.1070.10">
    <property type="entry name" value="Rhodopsin 7-helix transmembrane proteins"/>
    <property type="match status" value="1"/>
</dbReference>
<reference evidence="13" key="3">
    <citation type="submission" date="2015-06" db="UniProtKB">
        <authorList>
            <consortium name="EnsemblProtists"/>
        </authorList>
    </citation>
    <scope>IDENTIFICATION</scope>
</reference>
<evidence type="ECO:0000256" key="1">
    <source>
        <dbReference type="ARBA" id="ARBA00004141"/>
    </source>
</evidence>
<reference evidence="14" key="2">
    <citation type="submission" date="2012-11" db="EMBL/GenBank/DDBJ databases">
        <authorList>
            <person name="Kuo A."/>
            <person name="Curtis B.A."/>
            <person name="Tanifuji G."/>
            <person name="Burki F."/>
            <person name="Gruber A."/>
            <person name="Irimia M."/>
            <person name="Maruyama S."/>
            <person name="Arias M.C."/>
            <person name="Ball S.G."/>
            <person name="Gile G.H."/>
            <person name="Hirakawa Y."/>
            <person name="Hopkins J.F."/>
            <person name="Rensing S.A."/>
            <person name="Schmutz J."/>
            <person name="Symeonidi A."/>
            <person name="Elias M."/>
            <person name="Eveleigh R.J."/>
            <person name="Herman E.K."/>
            <person name="Klute M.J."/>
            <person name="Nakayama T."/>
            <person name="Obornik M."/>
            <person name="Reyes-Prieto A."/>
            <person name="Armbrust E.V."/>
            <person name="Aves S.J."/>
            <person name="Beiko R.G."/>
            <person name="Coutinho P."/>
            <person name="Dacks J.B."/>
            <person name="Durnford D.G."/>
            <person name="Fast N.M."/>
            <person name="Green B.R."/>
            <person name="Grisdale C."/>
            <person name="Hempe F."/>
            <person name="Henrissat B."/>
            <person name="Hoppner M.P."/>
            <person name="Ishida K.-I."/>
            <person name="Kim E."/>
            <person name="Koreny L."/>
            <person name="Kroth P.G."/>
            <person name="Liu Y."/>
            <person name="Malik S.-B."/>
            <person name="Maier U.G."/>
            <person name="McRose D."/>
            <person name="Mock T."/>
            <person name="Neilson J.A."/>
            <person name="Onodera N.T."/>
            <person name="Poole A.M."/>
            <person name="Pritham E.J."/>
            <person name="Richards T.A."/>
            <person name="Rocap G."/>
            <person name="Roy S.W."/>
            <person name="Sarai C."/>
            <person name="Schaack S."/>
            <person name="Shirato S."/>
            <person name="Slamovits C.H."/>
            <person name="Spencer D.F."/>
            <person name="Suzuki S."/>
            <person name="Worden A.Z."/>
            <person name="Zauner S."/>
            <person name="Barry K."/>
            <person name="Bell C."/>
            <person name="Bharti A.K."/>
            <person name="Crow J.A."/>
            <person name="Grimwood J."/>
            <person name="Kramer R."/>
            <person name="Lindquist E."/>
            <person name="Lucas S."/>
            <person name="Salamov A."/>
            <person name="McFadden G.I."/>
            <person name="Lane C.E."/>
            <person name="Keeling P.J."/>
            <person name="Gray M.W."/>
            <person name="Grigoriev I.V."/>
            <person name="Archibald J.M."/>
        </authorList>
    </citation>
    <scope>NUCLEOTIDE SEQUENCE</scope>
    <source>
        <strain evidence="14">CCMP2712</strain>
    </source>
</reference>
<dbReference type="PROSITE" id="PS00327">
    <property type="entry name" value="BACTERIAL_OPSIN_RET"/>
    <property type="match status" value="1"/>
</dbReference>
<dbReference type="InterPro" id="IPR001425">
    <property type="entry name" value="Arc/bac/fun_rhodopsins"/>
</dbReference>
<dbReference type="KEGG" id="gtt:GUITHDRAFT_159333"/>
<evidence type="ECO:0000256" key="5">
    <source>
        <dbReference type="ARBA" id="ARBA00022692"/>
    </source>
</evidence>
<protein>
    <submittedName>
        <fullName evidence="12 13">Uncharacterized protein</fullName>
    </submittedName>
</protein>
<dbReference type="OMA" id="VVHSTYK"/>
<dbReference type="PANTHER" id="PTHR28286">
    <property type="match status" value="1"/>
</dbReference>
<keyword evidence="4" id="KW-0716">Sensory transduction</keyword>
<keyword evidence="14" id="KW-1185">Reference proteome</keyword>
<dbReference type="GO" id="GO:0005216">
    <property type="term" value="F:monoatomic ion channel activity"/>
    <property type="evidence" value="ECO:0007669"/>
    <property type="project" value="InterPro"/>
</dbReference>
<sequence length="258" mass="28910">MAVQDETARMESMLPSDCLSIQEIGTAAGVFMVLAWFILTVTALFMAFKAVQADVSIQKHYYLNAFICGISVFSYFAMFSGMGWETVEGCRQYFYIRHLEWALTCSLILFSLGILAEQDVATIFASMGFSVGMIYSGYLAAIGLVPLAKWLWFFFGLVLFVMVVYIILREFRQTLLDKENPDKQQLFDKAALLTIVTWSLYPLVWILGPGIGAVGVSVEAILYCFLDVTSKAVFSFVVVNVSPYESAEPAYTVEKEYV</sequence>
<evidence type="ECO:0000313" key="14">
    <source>
        <dbReference type="Proteomes" id="UP000011087"/>
    </source>
</evidence>
<reference evidence="12 14" key="1">
    <citation type="journal article" date="2012" name="Nature">
        <title>Algal genomes reveal evolutionary mosaicism and the fate of nucleomorphs.</title>
        <authorList>
            <consortium name="DOE Joint Genome Institute"/>
            <person name="Curtis B.A."/>
            <person name="Tanifuji G."/>
            <person name="Burki F."/>
            <person name="Gruber A."/>
            <person name="Irimia M."/>
            <person name="Maruyama S."/>
            <person name="Arias M.C."/>
            <person name="Ball S.G."/>
            <person name="Gile G.H."/>
            <person name="Hirakawa Y."/>
            <person name="Hopkins J.F."/>
            <person name="Kuo A."/>
            <person name="Rensing S.A."/>
            <person name="Schmutz J."/>
            <person name="Symeonidi A."/>
            <person name="Elias M."/>
            <person name="Eveleigh R.J."/>
            <person name="Herman E.K."/>
            <person name="Klute M.J."/>
            <person name="Nakayama T."/>
            <person name="Obornik M."/>
            <person name="Reyes-Prieto A."/>
            <person name="Armbrust E.V."/>
            <person name="Aves S.J."/>
            <person name="Beiko R.G."/>
            <person name="Coutinho P."/>
            <person name="Dacks J.B."/>
            <person name="Durnford D.G."/>
            <person name="Fast N.M."/>
            <person name="Green B.R."/>
            <person name="Grisdale C.J."/>
            <person name="Hempel F."/>
            <person name="Henrissat B."/>
            <person name="Hoppner M.P."/>
            <person name="Ishida K."/>
            <person name="Kim E."/>
            <person name="Koreny L."/>
            <person name="Kroth P.G."/>
            <person name="Liu Y."/>
            <person name="Malik S.B."/>
            <person name="Maier U.G."/>
            <person name="McRose D."/>
            <person name="Mock T."/>
            <person name="Neilson J.A."/>
            <person name="Onodera N.T."/>
            <person name="Poole A.M."/>
            <person name="Pritham E.J."/>
            <person name="Richards T.A."/>
            <person name="Rocap G."/>
            <person name="Roy S.W."/>
            <person name="Sarai C."/>
            <person name="Schaack S."/>
            <person name="Shirato S."/>
            <person name="Slamovits C.H."/>
            <person name="Spencer D.F."/>
            <person name="Suzuki S."/>
            <person name="Worden A.Z."/>
            <person name="Zauner S."/>
            <person name="Barry K."/>
            <person name="Bell C."/>
            <person name="Bharti A.K."/>
            <person name="Crow J.A."/>
            <person name="Grimwood J."/>
            <person name="Kramer R."/>
            <person name="Lindquist E."/>
            <person name="Lucas S."/>
            <person name="Salamov A."/>
            <person name="McFadden G.I."/>
            <person name="Lane C.E."/>
            <person name="Keeling P.J."/>
            <person name="Gray M.W."/>
            <person name="Grigoriev I.V."/>
            <person name="Archibald J.M."/>
        </authorList>
    </citation>
    <scope>NUCLEOTIDE SEQUENCE</scope>
    <source>
        <strain evidence="12 14">CCMP2712</strain>
    </source>
</reference>
<evidence type="ECO:0000256" key="10">
    <source>
        <dbReference type="ARBA" id="ARBA00023170"/>
    </source>
</evidence>
<evidence type="ECO:0000256" key="7">
    <source>
        <dbReference type="ARBA" id="ARBA00022989"/>
    </source>
</evidence>
<gene>
    <name evidence="12" type="ORF">GUITHDRAFT_159333</name>
</gene>
<dbReference type="GO" id="GO:0007602">
    <property type="term" value="P:phototransduction"/>
    <property type="evidence" value="ECO:0007669"/>
    <property type="project" value="UniProtKB-KW"/>
</dbReference>
<dbReference type="EnsemblProtists" id="EKX51115">
    <property type="protein sequence ID" value="EKX51115"/>
    <property type="gene ID" value="GUITHDRAFT_159333"/>
</dbReference>
<organism evidence="12">
    <name type="scientific">Guillardia theta (strain CCMP2712)</name>
    <name type="common">Cryptophyte</name>
    <dbReference type="NCBI Taxonomy" id="905079"/>
    <lineage>
        <taxon>Eukaryota</taxon>
        <taxon>Cryptophyceae</taxon>
        <taxon>Pyrenomonadales</taxon>
        <taxon>Geminigeraceae</taxon>
        <taxon>Guillardia</taxon>
    </lineage>
</organism>
<evidence type="ECO:0000256" key="4">
    <source>
        <dbReference type="ARBA" id="ARBA00022606"/>
    </source>
</evidence>
<comment type="subcellular location">
    <subcellularLocation>
        <location evidence="1">Membrane</location>
        <topology evidence="1">Multi-pass membrane protein</topology>
    </subcellularLocation>
</comment>